<reference evidence="2 3" key="1">
    <citation type="submission" date="2014-10" db="EMBL/GenBank/DDBJ databases">
        <title>Kaistella jeonii genome.</title>
        <authorList>
            <person name="Clayton J.T."/>
            <person name="Newman J.D."/>
        </authorList>
    </citation>
    <scope>NUCLEOTIDE SEQUENCE [LARGE SCALE GENOMIC DNA]</scope>
    <source>
        <strain evidence="2 3">DSM 17048</strain>
    </source>
</reference>
<feature type="chain" id="PRO_5002132220" evidence="1">
    <location>
        <begin position="20"/>
        <end position="159"/>
    </location>
</feature>
<dbReference type="AlphaFoldDB" id="A0A0C1FB11"/>
<accession>A0A0C1FB11</accession>
<dbReference type="EMBL" id="JSYL01000004">
    <property type="protein sequence ID" value="KIA89088.1"/>
    <property type="molecule type" value="Genomic_DNA"/>
</dbReference>
<comment type="caution">
    <text evidence="2">The sequence shown here is derived from an EMBL/GenBank/DDBJ whole genome shotgun (WGS) entry which is preliminary data.</text>
</comment>
<dbReference type="Proteomes" id="UP000031473">
    <property type="component" value="Unassembled WGS sequence"/>
</dbReference>
<organism evidence="2 3">
    <name type="scientific">Kaistella jeonii</name>
    <dbReference type="NCBI Taxonomy" id="266749"/>
    <lineage>
        <taxon>Bacteria</taxon>
        <taxon>Pseudomonadati</taxon>
        <taxon>Bacteroidota</taxon>
        <taxon>Flavobacteriia</taxon>
        <taxon>Flavobacteriales</taxon>
        <taxon>Weeksellaceae</taxon>
        <taxon>Chryseobacterium group</taxon>
        <taxon>Kaistella</taxon>
    </lineage>
</organism>
<proteinExistence type="predicted"/>
<sequence>MKYSFYIFFTLLLSFKIQAQNEKSVAKNNEITIPIGTELKLNVKENNGKFSNFKIISESKITNPIDMMSTLEKIEKKEIVSDDIDFKFSQADFMGSKLVILTTVQNFTKPIIFKAKIRIKGNNEYVETSIVQKAPHVFSVEQWQDPIDSIILSDFKFTD</sequence>
<evidence type="ECO:0000313" key="2">
    <source>
        <dbReference type="EMBL" id="KIA89088.1"/>
    </source>
</evidence>
<dbReference type="OrthoDB" id="1272782at2"/>
<name>A0A0C1FB11_9FLAO</name>
<protein>
    <submittedName>
        <fullName evidence="2">Uncharacterized protein</fullName>
    </submittedName>
</protein>
<gene>
    <name evidence="2" type="ORF">OA86_08465</name>
</gene>
<keyword evidence="3" id="KW-1185">Reference proteome</keyword>
<evidence type="ECO:0000256" key="1">
    <source>
        <dbReference type="SAM" id="SignalP"/>
    </source>
</evidence>
<dbReference type="STRING" id="266749.SAMN05421876_10465"/>
<evidence type="ECO:0000313" key="3">
    <source>
        <dbReference type="Proteomes" id="UP000031473"/>
    </source>
</evidence>
<keyword evidence="1" id="KW-0732">Signal</keyword>
<feature type="signal peptide" evidence="1">
    <location>
        <begin position="1"/>
        <end position="19"/>
    </location>
</feature>
<dbReference type="RefSeq" id="WP_039351658.1">
    <property type="nucleotide sequence ID" value="NZ_FOLA01000004.1"/>
</dbReference>